<evidence type="ECO:0000313" key="2">
    <source>
        <dbReference type="Proteomes" id="UP000831701"/>
    </source>
</evidence>
<protein>
    <submittedName>
        <fullName evidence="1">Uncharacterized protein</fullName>
    </submittedName>
</protein>
<gene>
    <name evidence="1" type="ORF">L3Q82_022306</name>
</gene>
<dbReference type="Proteomes" id="UP000831701">
    <property type="component" value="Chromosome 4"/>
</dbReference>
<name>A0ACB8X157_9TELE</name>
<dbReference type="EMBL" id="CM041534">
    <property type="protein sequence ID" value="KAI3373724.1"/>
    <property type="molecule type" value="Genomic_DNA"/>
</dbReference>
<organism evidence="1 2">
    <name type="scientific">Scortum barcoo</name>
    <name type="common">barcoo grunter</name>
    <dbReference type="NCBI Taxonomy" id="214431"/>
    <lineage>
        <taxon>Eukaryota</taxon>
        <taxon>Metazoa</taxon>
        <taxon>Chordata</taxon>
        <taxon>Craniata</taxon>
        <taxon>Vertebrata</taxon>
        <taxon>Euteleostomi</taxon>
        <taxon>Actinopterygii</taxon>
        <taxon>Neopterygii</taxon>
        <taxon>Teleostei</taxon>
        <taxon>Neoteleostei</taxon>
        <taxon>Acanthomorphata</taxon>
        <taxon>Eupercaria</taxon>
        <taxon>Centrarchiformes</taxon>
        <taxon>Terapontoidei</taxon>
        <taxon>Terapontidae</taxon>
        <taxon>Scortum</taxon>
    </lineage>
</organism>
<accession>A0ACB8X157</accession>
<feature type="non-terminal residue" evidence="1">
    <location>
        <position position="2262"/>
    </location>
</feature>
<comment type="caution">
    <text evidence="1">The sequence shown here is derived from an EMBL/GenBank/DDBJ whole genome shotgun (WGS) entry which is preliminary data.</text>
</comment>
<sequence length="2262" mass="250211">MDVLENGATEITTNVIQGHDDDTDDLQLTFIVEDPPVMGEILVKGMPATKFTQADIINGVVVYAHTSGEIGLTSQQDGFNLTLTDMSDDWTVGGNKVSGVHIRVTILPVDSQAPEVGVGIQFSVIEGEKYAIGPQHLNADDNDTPTDDILCTIIVQPTAGYVENISPAPGSEKSRSGTAISAFTIGDIREGNIYYVQSIHKGVEPVEDRFTFRCSDGISFSENNFFPIVIIPANDEKPEIYLREIVVMEGMNIVIDTPILNGADADIPPEELMFIISRPPKHGAILNQLSTGSVLVTNFTLEQIREASSIIYEHDDSETTEDSFDVTLTDGKYSVQKTAMVLIIAVDDETPRMLINDGLEVEIGETKEINNKVLKATDLDSDDSTLTYIVRFGPGQGLLQRKIPSGSLENITLGMNFTQAEIDAGLILYTHNGQEGIRDLLKFDVTDGMNPLIDRYFYITVGSIDMVFPDVVSKGMSLREGGRATLTTDLLSTTDLNSPDENLVFTITRAPVRGHLECTDTPGMPIVSFTQLQLAGSKIYYIHTSDDEVKMDSFEFEVTDGYNPIFRTFRVSIMDVDNKKPVVTVNSLVVTEGQIKLITPFELTAEDQDTPEKLLKFTITQLPVHGKLLYNQSTPVTSFTKQDLNENLISYKHDGTESAEDSFSFTVSDGTHTDFYVFPDTVFETRRPQAMKITILAIDNGVPQIVVNKGAPTLKILATGHLGFPLSSKVLRAEDRDSSPASLVFHITTEPRHGYLVNLAQGNNSISTFSQADIDDLNICYILRNEENATSDLFHFSVEDNVSQPQSHNSQSASDNRGSALTAQNVEIISWQHFQKLCICSGLREGGNKLKGQHFRLDWAWISLEKEYYVVDEEDKFLEVVLRRRGYLGETSFIGIGTQDGSAKMEEDFKGKSQRQVQFNPGQTRATWRVRILTDGKYEQAETFQVLLSEPVMGVTEFPATATVEILDPNDESTVFFPEQSHSVEEDVGELFIPVHRSGDISQELMVVCYTQQGSASGTIPTTVLSYSDYISRPEEHSSILRFDKGEREKQCRVVIIDDSLYEGDESFNVTLSMPVGGRLGTHYPTTKVNILEDTDDAPVFYFGEVEYHVDESDGYVEVKVWRTGTDLSKTGTVTVRSRKAEPVSAEAGIDYVGISRNLDFAPGVSMQTFRVTILDDLGQPELEGIERFELVLRMPVNGILGEPAKATVFINDTVSDLPKVQFRKPLHTGEESDGQIAVTVYRSGDIRHKSSVRCYTRQGSAQVASDFDERPNTDASIITFLPGEAEKPCILSLVDDTLYEEGEELRLVLGNPKSDSQFGASVGALNETLVKIKDTADKPIIRFFETKFSVSEPKEAGALATVRIPVVRVGDTSKVSVVRVHTKDGSATSGEDYYPVSQDIEFKQGDKEHVVEVEVLFDGVREMREAFTVHLKPDENMVAETQVTKVIVYIEETNSMADVTFPSLPHVVSLLHYDDVTRTSDNLHPPAGYPVICVTACNTKYPDYDKTGSICVSEHINNTLTRYRWLISAPAGPDGVTSPMREVDFDTFFTSSKMITLDSVYFQAGSRVQCAARAVNSNGDEGLELSSPVVTINQEEESLFSTPLSYEGMCQPRKMGTVGAEPFSAKLRYTGADDPKHPNLIKVTVTMPHIDGMLPVISTRPLTNFELTLSPDGTRVGNHRCSNLLDYMEVTTGHGFITASTRSPESMGDTAPYQFSSSLRGNSTLRFYRNLNLEACLWEFTSYYHMSELLTDCGGTIGTDGQVLNLVQSYVTLRVPLYVSYVFHSPVGTGGWQHFDLQSELRLTFVYDTAILWKDGIGSPPQAELQGALYPTSMRINEQGRLVVNFRTKARFRGLFVESHSGGRIKRPETSTSSVVMSVDHPGLTFNLTLVRGEPTYNQPVQQWTFTSDFAVRDYSGTYTVKLIPCTTAQNMEYTVPPVCSPREPITFDLDIRFQQVSDPVAVEFSLNTQMFLLSKRSLWLSDGSMGFGQESDVAFSEGDRIYGRVMVDPVQNLGDSFFCSIEKVFLCTGADGYVPKYNPTKFEFGCLADSPSLLYRFKILDKAQPETQALVFGDVSFNAALAVDDPSALSLVRQPGSDGFRFDSTAMFQVAAGREWYIHTIYTVRSRENANRGIGKRSLEYHSFVSTSNDLAPSSGKGRRPRRSAGDDVPEVAENIGADNNREPSELNAEEEEGLVTVVGALVGLLLTVLIIVTIVLVLRSRQKDGKEGWREGVQEVVKGSVSTEPMLVVRMQDCHNSSE</sequence>
<keyword evidence="2" id="KW-1185">Reference proteome</keyword>
<evidence type="ECO:0000313" key="1">
    <source>
        <dbReference type="EMBL" id="KAI3373724.1"/>
    </source>
</evidence>
<proteinExistence type="predicted"/>
<reference evidence="1" key="1">
    <citation type="submission" date="2022-04" db="EMBL/GenBank/DDBJ databases">
        <title>Jade perch genome.</title>
        <authorList>
            <person name="Chao B."/>
        </authorList>
    </citation>
    <scope>NUCLEOTIDE SEQUENCE</scope>
    <source>
        <strain evidence="1">CB-2022</strain>
    </source>
</reference>